<dbReference type="PROSITE" id="PS00108">
    <property type="entry name" value="PROTEIN_KINASE_ST"/>
    <property type="match status" value="1"/>
</dbReference>
<evidence type="ECO:0000256" key="3">
    <source>
        <dbReference type="ARBA" id="ARBA00022527"/>
    </source>
</evidence>
<feature type="compositionally biased region" description="Polar residues" evidence="11">
    <location>
        <begin position="343"/>
        <end position="362"/>
    </location>
</feature>
<keyword evidence="3" id="KW-0723">Serine/threonine-protein kinase</keyword>
<evidence type="ECO:0000313" key="13">
    <source>
        <dbReference type="EMBL" id="KAK3796841.1"/>
    </source>
</evidence>
<comment type="caution">
    <text evidence="13">The sequence shown here is derived from an EMBL/GenBank/DDBJ whole genome shotgun (WGS) entry which is preliminary data.</text>
</comment>
<feature type="region of interest" description="Disordered" evidence="11">
    <location>
        <begin position="398"/>
        <end position="434"/>
    </location>
</feature>
<organism evidence="13 14">
    <name type="scientific">Elysia crispata</name>
    <name type="common">lettuce slug</name>
    <dbReference type="NCBI Taxonomy" id="231223"/>
    <lineage>
        <taxon>Eukaryota</taxon>
        <taxon>Metazoa</taxon>
        <taxon>Spiralia</taxon>
        <taxon>Lophotrochozoa</taxon>
        <taxon>Mollusca</taxon>
        <taxon>Gastropoda</taxon>
        <taxon>Heterobranchia</taxon>
        <taxon>Euthyneura</taxon>
        <taxon>Panpulmonata</taxon>
        <taxon>Sacoglossa</taxon>
        <taxon>Placobranchoidea</taxon>
        <taxon>Plakobranchidae</taxon>
        <taxon>Elysia</taxon>
    </lineage>
</organism>
<evidence type="ECO:0000313" key="14">
    <source>
        <dbReference type="Proteomes" id="UP001283361"/>
    </source>
</evidence>
<reference evidence="13" key="1">
    <citation type="journal article" date="2023" name="G3 (Bethesda)">
        <title>A reference genome for the long-term kleptoplast-retaining sea slug Elysia crispata morphotype clarki.</title>
        <authorList>
            <person name="Eastman K.E."/>
            <person name="Pendleton A.L."/>
            <person name="Shaikh M.A."/>
            <person name="Suttiyut T."/>
            <person name="Ogas R."/>
            <person name="Tomko P."/>
            <person name="Gavelis G."/>
            <person name="Widhalm J.R."/>
            <person name="Wisecaver J.H."/>
        </authorList>
    </citation>
    <scope>NUCLEOTIDE SEQUENCE</scope>
    <source>
        <strain evidence="13">ECLA1</strain>
    </source>
</reference>
<feature type="compositionally biased region" description="Basic and acidic residues" evidence="11">
    <location>
        <begin position="421"/>
        <end position="430"/>
    </location>
</feature>
<proteinExistence type="inferred from homology"/>
<dbReference type="PANTHER" id="PTHR43671:SF98">
    <property type="entry name" value="SERINE_THREONINE-PROTEIN KINASE NEK11"/>
    <property type="match status" value="1"/>
</dbReference>
<keyword evidence="4" id="KW-0808">Transferase</keyword>
<dbReference type="SUPFAM" id="SSF56112">
    <property type="entry name" value="Protein kinase-like (PK-like)"/>
    <property type="match status" value="1"/>
</dbReference>
<dbReference type="SMART" id="SM00220">
    <property type="entry name" value="S_TKc"/>
    <property type="match status" value="1"/>
</dbReference>
<feature type="region of interest" description="Disordered" evidence="11">
    <location>
        <begin position="285"/>
        <end position="328"/>
    </location>
</feature>
<sequence>MSQILKELGRGSFGVVYLLQLPNSAKFALKVIHQKHADDDVFKEAEILSKHCHSHLVKCFTFFKMRSFIYLITEYCHQGTLKEYISKQNKYISEKTVLKMLCQLSDVLRYLHVNNIIHRDLKPANIFLDKQRHVKVGDVGVARQLDHTSEEASSLAGTLFYMSPEIRAGEKYTSKTDIWSLGCCVHEMMTLNRTFHSLKEMYSMDIPSMPQDVYSKQLQTLVLHMLREEPDTRPDAYDVLQQACEIRGKHYKSGNVRPNIDVMVEPREICRIVARFEDYASNSSWTSERDVSVPGQEENAEYEEMVENGTSTSRSKNETGSHLASQESCLNLERDPFGILPKSKSNSCRSAHRSQTSYSSQGYEDLESLASDLTVQEDYTDNAFPSIGSGNTDLHQGVNCVFDGDESSEESIPTQSAQALADDKSARMSDSDDSVTLYTRAQHAKYINRPKQDTGHMSTSDLARSTANVFAEQSDSLKKLMMRRVVGHDNYEVDGKPMLSHQPF</sequence>
<dbReference type="InterPro" id="IPR017441">
    <property type="entry name" value="Protein_kinase_ATP_BS"/>
</dbReference>
<name>A0AAE1B0X7_9GAST</name>
<feature type="binding site" evidence="10">
    <location>
        <position position="30"/>
    </location>
    <ligand>
        <name>ATP</name>
        <dbReference type="ChEBI" id="CHEBI:30616"/>
    </ligand>
</feature>
<dbReference type="InterPro" id="IPR000719">
    <property type="entry name" value="Prot_kinase_dom"/>
</dbReference>
<dbReference type="Gene3D" id="1.10.510.10">
    <property type="entry name" value="Transferase(Phosphotransferase) domain 1"/>
    <property type="match status" value="1"/>
</dbReference>
<gene>
    <name evidence="13" type="ORF">RRG08_015003</name>
</gene>
<dbReference type="EMBL" id="JAWDGP010000839">
    <property type="protein sequence ID" value="KAK3796841.1"/>
    <property type="molecule type" value="Genomic_DNA"/>
</dbReference>
<evidence type="ECO:0000256" key="9">
    <source>
        <dbReference type="ARBA" id="ARBA00048679"/>
    </source>
</evidence>
<dbReference type="InterPro" id="IPR011009">
    <property type="entry name" value="Kinase-like_dom_sf"/>
</dbReference>
<comment type="catalytic activity">
    <reaction evidence="9">
        <text>L-seryl-[protein] + ATP = O-phospho-L-seryl-[protein] + ADP + H(+)</text>
        <dbReference type="Rhea" id="RHEA:17989"/>
        <dbReference type="Rhea" id="RHEA-COMP:9863"/>
        <dbReference type="Rhea" id="RHEA-COMP:11604"/>
        <dbReference type="ChEBI" id="CHEBI:15378"/>
        <dbReference type="ChEBI" id="CHEBI:29999"/>
        <dbReference type="ChEBI" id="CHEBI:30616"/>
        <dbReference type="ChEBI" id="CHEBI:83421"/>
        <dbReference type="ChEBI" id="CHEBI:456216"/>
        <dbReference type="EC" id="2.7.11.1"/>
    </reaction>
</comment>
<dbReference type="GO" id="GO:0004674">
    <property type="term" value="F:protein serine/threonine kinase activity"/>
    <property type="evidence" value="ECO:0007669"/>
    <property type="project" value="UniProtKB-KW"/>
</dbReference>
<comment type="similarity">
    <text evidence="1">Belongs to the protein kinase superfamily. NEK Ser/Thr protein kinase family. NIMA subfamily.</text>
</comment>
<evidence type="ECO:0000256" key="5">
    <source>
        <dbReference type="ARBA" id="ARBA00022741"/>
    </source>
</evidence>
<evidence type="ECO:0000256" key="4">
    <source>
        <dbReference type="ARBA" id="ARBA00022679"/>
    </source>
</evidence>
<dbReference type="EC" id="2.7.11.1" evidence="2"/>
<evidence type="ECO:0000256" key="6">
    <source>
        <dbReference type="ARBA" id="ARBA00022777"/>
    </source>
</evidence>
<dbReference type="PROSITE" id="PS00107">
    <property type="entry name" value="PROTEIN_KINASE_ATP"/>
    <property type="match status" value="1"/>
</dbReference>
<feature type="compositionally biased region" description="Polar residues" evidence="11">
    <location>
        <begin position="308"/>
        <end position="328"/>
    </location>
</feature>
<evidence type="ECO:0000256" key="11">
    <source>
        <dbReference type="SAM" id="MobiDB-lite"/>
    </source>
</evidence>
<accession>A0AAE1B0X7</accession>
<evidence type="ECO:0000256" key="2">
    <source>
        <dbReference type="ARBA" id="ARBA00012513"/>
    </source>
</evidence>
<protein>
    <recommendedName>
        <fullName evidence="2">non-specific serine/threonine protein kinase</fullName>
        <ecNumber evidence="2">2.7.11.1</ecNumber>
    </recommendedName>
</protein>
<comment type="catalytic activity">
    <reaction evidence="8">
        <text>L-threonyl-[protein] + ATP = O-phospho-L-threonyl-[protein] + ADP + H(+)</text>
        <dbReference type="Rhea" id="RHEA:46608"/>
        <dbReference type="Rhea" id="RHEA-COMP:11060"/>
        <dbReference type="Rhea" id="RHEA-COMP:11605"/>
        <dbReference type="ChEBI" id="CHEBI:15378"/>
        <dbReference type="ChEBI" id="CHEBI:30013"/>
        <dbReference type="ChEBI" id="CHEBI:30616"/>
        <dbReference type="ChEBI" id="CHEBI:61977"/>
        <dbReference type="ChEBI" id="CHEBI:456216"/>
        <dbReference type="EC" id="2.7.11.1"/>
    </reaction>
</comment>
<keyword evidence="14" id="KW-1185">Reference proteome</keyword>
<dbReference type="InterPro" id="IPR050660">
    <property type="entry name" value="NEK_Ser/Thr_kinase"/>
</dbReference>
<dbReference type="PANTHER" id="PTHR43671">
    <property type="entry name" value="SERINE/THREONINE-PROTEIN KINASE NEK"/>
    <property type="match status" value="1"/>
</dbReference>
<evidence type="ECO:0000256" key="1">
    <source>
        <dbReference type="ARBA" id="ARBA00010886"/>
    </source>
</evidence>
<feature type="domain" description="Protein kinase" evidence="12">
    <location>
        <begin position="2"/>
        <end position="253"/>
    </location>
</feature>
<dbReference type="GO" id="GO:0005524">
    <property type="term" value="F:ATP binding"/>
    <property type="evidence" value="ECO:0007669"/>
    <property type="project" value="UniProtKB-UniRule"/>
</dbReference>
<dbReference type="Pfam" id="PF00069">
    <property type="entry name" value="Pkinase"/>
    <property type="match status" value="1"/>
</dbReference>
<evidence type="ECO:0000256" key="7">
    <source>
        <dbReference type="ARBA" id="ARBA00022840"/>
    </source>
</evidence>
<dbReference type="InterPro" id="IPR008271">
    <property type="entry name" value="Ser/Thr_kinase_AS"/>
</dbReference>
<dbReference type="AlphaFoldDB" id="A0AAE1B0X7"/>
<keyword evidence="6" id="KW-0418">Kinase</keyword>
<evidence type="ECO:0000256" key="8">
    <source>
        <dbReference type="ARBA" id="ARBA00047899"/>
    </source>
</evidence>
<keyword evidence="7 10" id="KW-0067">ATP-binding</keyword>
<dbReference type="GO" id="GO:0005634">
    <property type="term" value="C:nucleus"/>
    <property type="evidence" value="ECO:0007669"/>
    <property type="project" value="TreeGrafter"/>
</dbReference>
<feature type="region of interest" description="Disordered" evidence="11">
    <location>
        <begin position="341"/>
        <end position="363"/>
    </location>
</feature>
<evidence type="ECO:0000256" key="10">
    <source>
        <dbReference type="PROSITE-ProRule" id="PRU10141"/>
    </source>
</evidence>
<dbReference type="Proteomes" id="UP001283361">
    <property type="component" value="Unassembled WGS sequence"/>
</dbReference>
<dbReference type="PROSITE" id="PS50011">
    <property type="entry name" value="PROTEIN_KINASE_DOM"/>
    <property type="match status" value="1"/>
</dbReference>
<keyword evidence="5 10" id="KW-0547">Nucleotide-binding</keyword>
<evidence type="ECO:0000259" key="12">
    <source>
        <dbReference type="PROSITE" id="PS50011"/>
    </source>
</evidence>